<gene>
    <name evidence="1" type="ORF">GCM10009744_57140</name>
</gene>
<dbReference type="EMBL" id="BAAANE010000010">
    <property type="protein sequence ID" value="GAA1656881.1"/>
    <property type="molecule type" value="Genomic_DNA"/>
</dbReference>
<reference evidence="2" key="1">
    <citation type="journal article" date="2019" name="Int. J. Syst. Evol. Microbiol.">
        <title>The Global Catalogue of Microorganisms (GCM) 10K type strain sequencing project: providing services to taxonomists for standard genome sequencing and annotation.</title>
        <authorList>
            <consortium name="The Broad Institute Genomics Platform"/>
            <consortium name="The Broad Institute Genome Sequencing Center for Infectious Disease"/>
            <person name="Wu L."/>
            <person name="Ma J."/>
        </authorList>
    </citation>
    <scope>NUCLEOTIDE SEQUENCE [LARGE SCALE GENOMIC DNA]</scope>
    <source>
        <strain evidence="2">JCM 14306</strain>
    </source>
</reference>
<protein>
    <submittedName>
        <fullName evidence="1">Uncharacterized protein</fullName>
    </submittedName>
</protein>
<evidence type="ECO:0000313" key="2">
    <source>
        <dbReference type="Proteomes" id="UP001501319"/>
    </source>
</evidence>
<accession>A0ABP4RSS7</accession>
<evidence type="ECO:0000313" key="1">
    <source>
        <dbReference type="EMBL" id="GAA1656881.1"/>
    </source>
</evidence>
<organism evidence="1 2">
    <name type="scientific">Kribbella alba</name>
    <dbReference type="NCBI Taxonomy" id="190197"/>
    <lineage>
        <taxon>Bacteria</taxon>
        <taxon>Bacillati</taxon>
        <taxon>Actinomycetota</taxon>
        <taxon>Actinomycetes</taxon>
        <taxon>Propionibacteriales</taxon>
        <taxon>Kribbellaceae</taxon>
        <taxon>Kribbella</taxon>
    </lineage>
</organism>
<name>A0ABP4RSS7_9ACTN</name>
<sequence length="203" mass="22296">MSLSKLLRFRLFRSHAGSVTRRIVSAGAIGLVAVGMLLLATPASAVGLDPDSSSHHHPLPPSTQQRACIMDGFVIDHLPGGIGSPSDFEYEWEDIVFHSRVWETGPDPEGATVVDLTVKTIRGDKLTDLAELRDFLTEYHEKDPDEWQLTPAQIGQYDGYLAEGQVFYFISPGVAAEVSIDRSRFSENDLLKTAEGFHPDESA</sequence>
<dbReference type="Proteomes" id="UP001501319">
    <property type="component" value="Unassembled WGS sequence"/>
</dbReference>
<dbReference type="RefSeq" id="WP_344115500.1">
    <property type="nucleotide sequence ID" value="NZ_BAAANE010000010.1"/>
</dbReference>
<comment type="caution">
    <text evidence="1">The sequence shown here is derived from an EMBL/GenBank/DDBJ whole genome shotgun (WGS) entry which is preliminary data.</text>
</comment>
<keyword evidence="2" id="KW-1185">Reference proteome</keyword>
<proteinExistence type="predicted"/>